<dbReference type="EMBL" id="SRYW01000004">
    <property type="protein sequence ID" value="TGY35274.1"/>
    <property type="molecule type" value="Genomic_DNA"/>
</dbReference>
<evidence type="ECO:0000313" key="4">
    <source>
        <dbReference type="EMBL" id="TGY35274.1"/>
    </source>
</evidence>
<evidence type="ECO:0000256" key="1">
    <source>
        <dbReference type="ARBA" id="ARBA00022679"/>
    </source>
</evidence>
<evidence type="ECO:0000313" key="5">
    <source>
        <dbReference type="Proteomes" id="UP000306631"/>
    </source>
</evidence>
<keyword evidence="2" id="KW-0012">Acyltransferase</keyword>
<dbReference type="RefSeq" id="WP_136003950.1">
    <property type="nucleotide sequence ID" value="NZ_SRYW01000004.1"/>
</dbReference>
<reference evidence="4 5" key="1">
    <citation type="submission" date="2019-04" db="EMBL/GenBank/DDBJ databases">
        <title>Microbes associate with the intestines of laboratory mice.</title>
        <authorList>
            <person name="Navarre W."/>
            <person name="Wong E."/>
            <person name="Huang K."/>
            <person name="Tropini C."/>
            <person name="Ng K."/>
            <person name="Yu B."/>
        </authorList>
    </citation>
    <scope>NUCLEOTIDE SEQUENCE [LARGE SCALE GENOMIC DNA]</scope>
    <source>
        <strain evidence="4 5">NM62_B4-13</strain>
    </source>
</reference>
<dbReference type="InterPro" id="IPR000182">
    <property type="entry name" value="GNAT_dom"/>
</dbReference>
<dbReference type="PANTHER" id="PTHR43877">
    <property type="entry name" value="AMINOALKYLPHOSPHONATE N-ACETYLTRANSFERASE-RELATED-RELATED"/>
    <property type="match status" value="1"/>
</dbReference>
<dbReference type="PROSITE" id="PS51186">
    <property type="entry name" value="GNAT"/>
    <property type="match status" value="1"/>
</dbReference>
<organism evidence="4 5">
    <name type="scientific">Stenotrophomonas maltophilia</name>
    <name type="common">Pseudomonas maltophilia</name>
    <name type="synonym">Xanthomonas maltophilia</name>
    <dbReference type="NCBI Taxonomy" id="40324"/>
    <lineage>
        <taxon>Bacteria</taxon>
        <taxon>Pseudomonadati</taxon>
        <taxon>Pseudomonadota</taxon>
        <taxon>Gammaproteobacteria</taxon>
        <taxon>Lysobacterales</taxon>
        <taxon>Lysobacteraceae</taxon>
        <taxon>Stenotrophomonas</taxon>
        <taxon>Stenotrophomonas maltophilia group</taxon>
    </lineage>
</organism>
<dbReference type="SUPFAM" id="SSF55729">
    <property type="entry name" value="Acyl-CoA N-acyltransferases (Nat)"/>
    <property type="match status" value="1"/>
</dbReference>
<dbReference type="Gene3D" id="3.40.630.30">
    <property type="match status" value="1"/>
</dbReference>
<evidence type="ECO:0000256" key="2">
    <source>
        <dbReference type="ARBA" id="ARBA00023315"/>
    </source>
</evidence>
<protein>
    <submittedName>
        <fullName evidence="4">GNAT family N-acetyltransferase</fullName>
    </submittedName>
</protein>
<dbReference type="InterPro" id="IPR050832">
    <property type="entry name" value="Bact_Acetyltransf"/>
</dbReference>
<name>A0A4S2D4L4_STEMA</name>
<dbReference type="GO" id="GO:0016747">
    <property type="term" value="F:acyltransferase activity, transferring groups other than amino-acyl groups"/>
    <property type="evidence" value="ECO:0007669"/>
    <property type="project" value="InterPro"/>
</dbReference>
<dbReference type="InterPro" id="IPR016181">
    <property type="entry name" value="Acyl_CoA_acyltransferase"/>
</dbReference>
<feature type="domain" description="N-acetyltransferase" evidence="3">
    <location>
        <begin position="1"/>
        <end position="155"/>
    </location>
</feature>
<dbReference type="AlphaFoldDB" id="A0A4S2D4L4"/>
<evidence type="ECO:0000259" key="3">
    <source>
        <dbReference type="PROSITE" id="PS51186"/>
    </source>
</evidence>
<dbReference type="CDD" id="cd04301">
    <property type="entry name" value="NAT_SF"/>
    <property type="match status" value="1"/>
</dbReference>
<sequence>MQFYVLSEHPEWMPLLAQWYFDTWGCHVPGHTLADEQQRLEVFLQADELPLLLVAVDNDVPVGAAQLKFHERTERPERLHWLGGVYVAPSHRGTGLAATLIDALVARGAALGVRDLYLQTEVDDGGLYARHGWQRLESTRHASGVPVRIMWRPLAADAG</sequence>
<comment type="caution">
    <text evidence="4">The sequence shown here is derived from an EMBL/GenBank/DDBJ whole genome shotgun (WGS) entry which is preliminary data.</text>
</comment>
<dbReference type="OrthoDB" id="7678938at2"/>
<gene>
    <name evidence="4" type="ORF">E5352_06035</name>
</gene>
<accession>A0A4S2D4L4</accession>
<dbReference type="Pfam" id="PF00583">
    <property type="entry name" value="Acetyltransf_1"/>
    <property type="match status" value="1"/>
</dbReference>
<keyword evidence="1 4" id="KW-0808">Transferase</keyword>
<proteinExistence type="predicted"/>
<dbReference type="Proteomes" id="UP000306631">
    <property type="component" value="Unassembled WGS sequence"/>
</dbReference>